<accession>A0ABZ1IA29</accession>
<evidence type="ECO:0000256" key="6">
    <source>
        <dbReference type="RuleBase" id="RU362030"/>
    </source>
</evidence>
<comment type="similarity">
    <text evidence="2 6">Belongs to the UPF0677 family.</text>
</comment>
<keyword evidence="4 7" id="KW-0808">Transferase</keyword>
<dbReference type="EMBL" id="CP142149">
    <property type="protein sequence ID" value="WSE31280.1"/>
    <property type="molecule type" value="Genomic_DNA"/>
</dbReference>
<evidence type="ECO:0000313" key="7">
    <source>
        <dbReference type="EMBL" id="WSE31280.1"/>
    </source>
</evidence>
<sequence>MFEVDSAPVLNLKDATAADARPAARRVSVIADLREDWLSTLAAHGFDRRRPTAWVAEGLLPYLTPPQADALLTTITAVSAPGSRFAGEYLSRPTRMTDLPMSDEQDRAVANVFVSADQGGPDVEPEKWLSAHGWTGEQVDFADELAAAGHELPALFDPAKPDPLRLWLFTGRL</sequence>
<evidence type="ECO:0000256" key="5">
    <source>
        <dbReference type="ARBA" id="ARBA00022691"/>
    </source>
</evidence>
<keyword evidence="3 6" id="KW-0489">Methyltransferase</keyword>
<comment type="function">
    <text evidence="1 6">Exhibits S-adenosyl-L-methionine-dependent methyltransferase activity.</text>
</comment>
<gene>
    <name evidence="7" type="ORF">VSH64_04030</name>
</gene>
<keyword evidence="5 6" id="KW-0949">S-adenosyl-L-methionine</keyword>
<dbReference type="SUPFAM" id="SSF53335">
    <property type="entry name" value="S-adenosyl-L-methionine-dependent methyltransferases"/>
    <property type="match status" value="1"/>
</dbReference>
<dbReference type="EC" id="2.1.1.-" evidence="6"/>
<dbReference type="Pfam" id="PF04072">
    <property type="entry name" value="LCM"/>
    <property type="match status" value="1"/>
</dbReference>
<evidence type="ECO:0000256" key="2">
    <source>
        <dbReference type="ARBA" id="ARBA00008138"/>
    </source>
</evidence>
<name>A0ABZ1IA29_9PSEU</name>
<organism evidence="7 8">
    <name type="scientific">Amycolatopsis rhabdoformis</name>
    <dbReference type="NCBI Taxonomy" id="1448059"/>
    <lineage>
        <taxon>Bacteria</taxon>
        <taxon>Bacillati</taxon>
        <taxon>Actinomycetota</taxon>
        <taxon>Actinomycetes</taxon>
        <taxon>Pseudonocardiales</taxon>
        <taxon>Pseudonocardiaceae</taxon>
        <taxon>Amycolatopsis</taxon>
    </lineage>
</organism>
<dbReference type="GO" id="GO:0032259">
    <property type="term" value="P:methylation"/>
    <property type="evidence" value="ECO:0007669"/>
    <property type="project" value="UniProtKB-KW"/>
</dbReference>
<dbReference type="InterPro" id="IPR029063">
    <property type="entry name" value="SAM-dependent_MTases_sf"/>
</dbReference>
<proteinExistence type="inferred from homology"/>
<evidence type="ECO:0000256" key="4">
    <source>
        <dbReference type="ARBA" id="ARBA00022679"/>
    </source>
</evidence>
<dbReference type="GO" id="GO:0008168">
    <property type="term" value="F:methyltransferase activity"/>
    <property type="evidence" value="ECO:0007669"/>
    <property type="project" value="UniProtKB-KW"/>
</dbReference>
<protein>
    <recommendedName>
        <fullName evidence="6">S-adenosyl-L-methionine-dependent methyltransferase</fullName>
        <ecNumber evidence="6">2.1.1.-</ecNumber>
    </recommendedName>
</protein>
<evidence type="ECO:0000256" key="1">
    <source>
        <dbReference type="ARBA" id="ARBA00003907"/>
    </source>
</evidence>
<dbReference type="PANTHER" id="PTHR43619">
    <property type="entry name" value="S-ADENOSYL-L-METHIONINE-DEPENDENT METHYLTRANSFERASE YKTD-RELATED"/>
    <property type="match status" value="1"/>
</dbReference>
<dbReference type="InterPro" id="IPR007213">
    <property type="entry name" value="Ppm1/Ppm2/Tcmp"/>
</dbReference>
<dbReference type="PANTHER" id="PTHR43619:SF2">
    <property type="entry name" value="S-ADENOSYL-L-METHIONINE-DEPENDENT METHYLTRANSFERASES SUPERFAMILY PROTEIN"/>
    <property type="match status" value="1"/>
</dbReference>
<dbReference type="NCBIfam" id="TIGR00027">
    <property type="entry name" value="mthyl_TIGR00027"/>
    <property type="match status" value="1"/>
</dbReference>
<dbReference type="InterPro" id="IPR011610">
    <property type="entry name" value="SAM_mthyl_Trfase_ML2640-like"/>
</dbReference>
<keyword evidence="8" id="KW-1185">Reference proteome</keyword>
<dbReference type="Gene3D" id="3.40.50.150">
    <property type="entry name" value="Vaccinia Virus protein VP39"/>
    <property type="match status" value="1"/>
</dbReference>
<reference evidence="7 8" key="1">
    <citation type="journal article" date="2015" name="Int. J. Syst. Evol. Microbiol.">
        <title>Amycolatopsis rhabdoformis sp. nov., an actinomycete isolated from a tropical forest soil.</title>
        <authorList>
            <person name="Souza W.R."/>
            <person name="Silva R.E."/>
            <person name="Goodfellow M."/>
            <person name="Busarakam K."/>
            <person name="Figueiro F.S."/>
            <person name="Ferreira D."/>
            <person name="Rodrigues-Filho E."/>
            <person name="Moraes L.A.B."/>
            <person name="Zucchi T.D."/>
        </authorList>
    </citation>
    <scope>NUCLEOTIDE SEQUENCE [LARGE SCALE GENOMIC DNA]</scope>
    <source>
        <strain evidence="7 8">NCIMB 14900</strain>
    </source>
</reference>
<dbReference type="Proteomes" id="UP001330812">
    <property type="component" value="Chromosome"/>
</dbReference>
<evidence type="ECO:0000256" key="3">
    <source>
        <dbReference type="ARBA" id="ARBA00022603"/>
    </source>
</evidence>
<evidence type="ECO:0000313" key="8">
    <source>
        <dbReference type="Proteomes" id="UP001330812"/>
    </source>
</evidence>